<gene>
    <name evidence="6" type="primary">Prodh2</name>
    <name evidence="6" type="ORF">BUCABY_R15407</name>
</gene>
<sequence>RRLLGERLWVALLRATFYGQFVGGATHGEVAATAARLRAVGLRPMLAVPTEEDVGEERDGYVGRIYGAGG</sequence>
<feature type="chain" id="PRO_5029561704" description="Proline dehydrogenase" evidence="5">
    <location>
        <begin position="25"/>
        <end position="70"/>
    </location>
</feature>
<comment type="cofactor">
    <cofactor evidence="1 4">
        <name>FAD</name>
        <dbReference type="ChEBI" id="CHEBI:57692"/>
    </cofactor>
</comment>
<evidence type="ECO:0000313" key="6">
    <source>
        <dbReference type="EMBL" id="NWR67560.1"/>
    </source>
</evidence>
<dbReference type="EMBL" id="VYZL01005894">
    <property type="protein sequence ID" value="NWR67560.1"/>
    <property type="molecule type" value="Genomic_DNA"/>
</dbReference>
<protein>
    <recommendedName>
        <fullName evidence="4">Proline dehydrogenase</fullName>
        <ecNumber evidence="4">1.5.5.2</ecNumber>
    </recommendedName>
</protein>
<reference evidence="6 7" key="1">
    <citation type="submission" date="2019-09" db="EMBL/GenBank/DDBJ databases">
        <title>Bird 10,000 Genomes (B10K) Project - Family phase.</title>
        <authorList>
            <person name="Zhang G."/>
        </authorList>
    </citation>
    <scope>NUCLEOTIDE SEQUENCE [LARGE SCALE GENOMIC DNA]</scope>
    <source>
        <strain evidence="6">B10K-DU-012-80</strain>
    </source>
</reference>
<dbReference type="PANTHER" id="PTHR13914:SF29">
    <property type="entry name" value="HYDROXYPROLINE DEHYDROGENASE"/>
    <property type="match status" value="1"/>
</dbReference>
<evidence type="ECO:0000256" key="4">
    <source>
        <dbReference type="RuleBase" id="RU364054"/>
    </source>
</evidence>
<evidence type="ECO:0000256" key="1">
    <source>
        <dbReference type="ARBA" id="ARBA00001974"/>
    </source>
</evidence>
<feature type="signal peptide" evidence="5">
    <location>
        <begin position="1"/>
        <end position="24"/>
    </location>
</feature>
<keyword evidence="3 4" id="KW-0274">FAD</keyword>
<evidence type="ECO:0000256" key="2">
    <source>
        <dbReference type="ARBA" id="ARBA00022630"/>
    </source>
</evidence>
<organism evidence="6 7">
    <name type="scientific">Bucorvus abyssinicus</name>
    <name type="common">Northern ground-hornbill</name>
    <name type="synonym">Abyssinian ground-hornbill</name>
    <dbReference type="NCBI Taxonomy" id="153643"/>
    <lineage>
        <taxon>Eukaryota</taxon>
        <taxon>Metazoa</taxon>
        <taxon>Chordata</taxon>
        <taxon>Craniata</taxon>
        <taxon>Vertebrata</taxon>
        <taxon>Euteleostomi</taxon>
        <taxon>Archelosauria</taxon>
        <taxon>Archosauria</taxon>
        <taxon>Dinosauria</taxon>
        <taxon>Saurischia</taxon>
        <taxon>Theropoda</taxon>
        <taxon>Coelurosauria</taxon>
        <taxon>Aves</taxon>
        <taxon>Neognathae</taxon>
        <taxon>Neoaves</taxon>
        <taxon>Telluraves</taxon>
        <taxon>Coraciimorphae</taxon>
        <taxon>Bucerotiformes</taxon>
        <taxon>Bucorvidae</taxon>
        <taxon>Bucorvus</taxon>
    </lineage>
</organism>
<evidence type="ECO:0000256" key="3">
    <source>
        <dbReference type="ARBA" id="ARBA00022827"/>
    </source>
</evidence>
<dbReference type="GO" id="GO:0071949">
    <property type="term" value="F:FAD binding"/>
    <property type="evidence" value="ECO:0007669"/>
    <property type="project" value="TreeGrafter"/>
</dbReference>
<evidence type="ECO:0000256" key="5">
    <source>
        <dbReference type="SAM" id="SignalP"/>
    </source>
</evidence>
<dbReference type="GO" id="GO:0010133">
    <property type="term" value="P:L-proline catabolic process to L-glutamate"/>
    <property type="evidence" value="ECO:0007669"/>
    <property type="project" value="TreeGrafter"/>
</dbReference>
<keyword evidence="2 4" id="KW-0285">Flavoprotein</keyword>
<comment type="similarity">
    <text evidence="4">Belongs to the proline oxidase family.</text>
</comment>
<keyword evidence="4" id="KW-0642">Proline metabolism</keyword>
<dbReference type="InterPro" id="IPR015659">
    <property type="entry name" value="Proline_oxidase"/>
</dbReference>
<dbReference type="PANTHER" id="PTHR13914">
    <property type="entry name" value="PROLINE OXIDASE"/>
    <property type="match status" value="1"/>
</dbReference>
<dbReference type="EC" id="1.5.5.2" evidence="4"/>
<name>A0A7K4Z887_BUCAB</name>
<feature type="non-terminal residue" evidence="6">
    <location>
        <position position="70"/>
    </location>
</feature>
<keyword evidence="5" id="KW-0732">Signal</keyword>
<accession>A0A7K4Z887</accession>
<feature type="non-terminal residue" evidence="6">
    <location>
        <position position="1"/>
    </location>
</feature>
<keyword evidence="7" id="KW-1185">Reference proteome</keyword>
<dbReference type="OrthoDB" id="9159652at2759"/>
<comment type="function">
    <text evidence="4">Converts proline to delta-1-pyrroline-5-carboxylate.</text>
</comment>
<keyword evidence="4" id="KW-0560">Oxidoreductase</keyword>
<dbReference type="Proteomes" id="UP000551127">
    <property type="component" value="Unassembled WGS sequence"/>
</dbReference>
<dbReference type="GO" id="GO:0004657">
    <property type="term" value="F:proline dehydrogenase activity"/>
    <property type="evidence" value="ECO:0007669"/>
    <property type="project" value="UniProtKB-EC"/>
</dbReference>
<dbReference type="AlphaFoldDB" id="A0A7K4Z887"/>
<dbReference type="Gene3D" id="3.20.20.220">
    <property type="match status" value="1"/>
</dbReference>
<proteinExistence type="inferred from homology"/>
<comment type="caution">
    <text evidence="6">The sequence shown here is derived from an EMBL/GenBank/DDBJ whole genome shotgun (WGS) entry which is preliminary data.</text>
</comment>
<comment type="catalytic activity">
    <reaction evidence="4">
        <text>L-proline + a quinone = (S)-1-pyrroline-5-carboxylate + a quinol + H(+)</text>
        <dbReference type="Rhea" id="RHEA:23784"/>
        <dbReference type="ChEBI" id="CHEBI:15378"/>
        <dbReference type="ChEBI" id="CHEBI:17388"/>
        <dbReference type="ChEBI" id="CHEBI:24646"/>
        <dbReference type="ChEBI" id="CHEBI:60039"/>
        <dbReference type="ChEBI" id="CHEBI:132124"/>
        <dbReference type="EC" id="1.5.5.2"/>
    </reaction>
</comment>
<evidence type="ECO:0000313" key="7">
    <source>
        <dbReference type="Proteomes" id="UP000551127"/>
    </source>
</evidence>
<dbReference type="GO" id="GO:0005739">
    <property type="term" value="C:mitochondrion"/>
    <property type="evidence" value="ECO:0007669"/>
    <property type="project" value="TreeGrafter"/>
</dbReference>